<evidence type="ECO:0000313" key="2">
    <source>
        <dbReference type="Proteomes" id="UP000260835"/>
    </source>
</evidence>
<accession>A0A3E4QLW6</accession>
<protein>
    <submittedName>
        <fullName evidence="1">Uncharacterized protein</fullName>
    </submittedName>
</protein>
<evidence type="ECO:0000313" key="1">
    <source>
        <dbReference type="EMBL" id="RGL03636.1"/>
    </source>
</evidence>
<reference evidence="1 2" key="1">
    <citation type="submission" date="2018-08" db="EMBL/GenBank/DDBJ databases">
        <title>A genome reference for cultivated species of the human gut microbiota.</title>
        <authorList>
            <person name="Zou Y."/>
            <person name="Xue W."/>
            <person name="Luo G."/>
        </authorList>
    </citation>
    <scope>NUCLEOTIDE SEQUENCE [LARGE SCALE GENOMIC DNA]</scope>
    <source>
        <strain evidence="1 2">TF09-12</strain>
    </source>
</reference>
<sequence>MTNLYSTKNQRIIKAFFLPIALSHKTIGFGTQKSLFCIPKQALFKLNKMSIGLNSIKGNKFSTNFSIG</sequence>
<dbReference type="Proteomes" id="UP000260835">
    <property type="component" value="Unassembled WGS sequence"/>
</dbReference>
<comment type="caution">
    <text evidence="1">The sequence shown here is derived from an EMBL/GenBank/DDBJ whole genome shotgun (WGS) entry which is preliminary data.</text>
</comment>
<dbReference type="EMBL" id="QSRD01000013">
    <property type="protein sequence ID" value="RGL03636.1"/>
    <property type="molecule type" value="Genomic_DNA"/>
</dbReference>
<name>A0A3E4QLW6_9BACT</name>
<organism evidence="1 2">
    <name type="scientific">Prevotella disiens</name>
    <dbReference type="NCBI Taxonomy" id="28130"/>
    <lineage>
        <taxon>Bacteria</taxon>
        <taxon>Pseudomonadati</taxon>
        <taxon>Bacteroidota</taxon>
        <taxon>Bacteroidia</taxon>
        <taxon>Bacteroidales</taxon>
        <taxon>Prevotellaceae</taxon>
        <taxon>Prevotella</taxon>
    </lineage>
</organism>
<gene>
    <name evidence="1" type="ORF">DXC89_02940</name>
</gene>
<proteinExistence type="predicted"/>
<dbReference type="AlphaFoldDB" id="A0A3E4QLW6"/>